<evidence type="ECO:0000313" key="3">
    <source>
        <dbReference type="Proteomes" id="UP001234989"/>
    </source>
</evidence>
<dbReference type="Proteomes" id="UP001234989">
    <property type="component" value="Chromosome 10"/>
</dbReference>
<accession>A0AAF0USG5</accession>
<proteinExistence type="predicted"/>
<evidence type="ECO:0000313" key="2">
    <source>
        <dbReference type="EMBL" id="WMV51210.1"/>
    </source>
</evidence>
<dbReference type="InterPro" id="IPR026960">
    <property type="entry name" value="RVT-Znf"/>
</dbReference>
<dbReference type="PANTHER" id="PTHR33116">
    <property type="entry name" value="REVERSE TRANSCRIPTASE ZINC-BINDING DOMAIN-CONTAINING PROTEIN-RELATED-RELATED"/>
    <property type="match status" value="1"/>
</dbReference>
<name>A0AAF0USG5_SOLVR</name>
<organism evidence="2 3">
    <name type="scientific">Solanum verrucosum</name>
    <dbReference type="NCBI Taxonomy" id="315347"/>
    <lineage>
        <taxon>Eukaryota</taxon>
        <taxon>Viridiplantae</taxon>
        <taxon>Streptophyta</taxon>
        <taxon>Embryophyta</taxon>
        <taxon>Tracheophyta</taxon>
        <taxon>Spermatophyta</taxon>
        <taxon>Magnoliopsida</taxon>
        <taxon>eudicotyledons</taxon>
        <taxon>Gunneridae</taxon>
        <taxon>Pentapetalae</taxon>
        <taxon>asterids</taxon>
        <taxon>lamiids</taxon>
        <taxon>Solanales</taxon>
        <taxon>Solanaceae</taxon>
        <taxon>Solanoideae</taxon>
        <taxon>Solaneae</taxon>
        <taxon>Solanum</taxon>
    </lineage>
</organism>
<sequence>MTEFTLGQLPMRYLGLPLSSKKWKRVDCQLLIGKITSRINIGYSKLLSYAGRIQVVTAVSFSIHSFWGSVFILPQSILKEVDRICRNYIWGSNEEKRKVSLVAWEKICCPKKFGGLNVKGCSNWNVASVGKLLWQLSEKQDTLWVKWVHGIYIRNEDSIWEHIPPLDCSWYWKKLNAPKNNMRNWYLQGRYNLTHSGQYSISASYNAMLGELNRLRIADLIWTSVAQPRHRMIMWLAVQGRLLTKERMLRLNIPVDNEICCLCHSQVMETQLHLFAHCTWLG</sequence>
<dbReference type="EMBL" id="CP133621">
    <property type="protein sequence ID" value="WMV51210.1"/>
    <property type="molecule type" value="Genomic_DNA"/>
</dbReference>
<protein>
    <recommendedName>
        <fullName evidence="1">Reverse transcriptase zinc-binding domain-containing protein</fullName>
    </recommendedName>
</protein>
<reference evidence="2" key="1">
    <citation type="submission" date="2023-08" db="EMBL/GenBank/DDBJ databases">
        <title>A de novo genome assembly of Solanum verrucosum Schlechtendal, a Mexican diploid species geographically isolated from the other diploid A-genome species in potato relatives.</title>
        <authorList>
            <person name="Hosaka K."/>
        </authorList>
    </citation>
    <scope>NUCLEOTIDE SEQUENCE</scope>
    <source>
        <tissue evidence="2">Young leaves</tissue>
    </source>
</reference>
<dbReference type="AlphaFoldDB" id="A0AAF0USG5"/>
<feature type="domain" description="Reverse transcriptase zinc-binding" evidence="1">
    <location>
        <begin position="199"/>
        <end position="280"/>
    </location>
</feature>
<dbReference type="PANTHER" id="PTHR33116:SF84">
    <property type="entry name" value="RNA-DIRECTED DNA POLYMERASE"/>
    <property type="match status" value="1"/>
</dbReference>
<dbReference type="Pfam" id="PF13966">
    <property type="entry name" value="zf-RVT"/>
    <property type="match status" value="1"/>
</dbReference>
<gene>
    <name evidence="2" type="ORF">MTR67_044595</name>
</gene>
<evidence type="ECO:0000259" key="1">
    <source>
        <dbReference type="Pfam" id="PF13966"/>
    </source>
</evidence>
<keyword evidence="3" id="KW-1185">Reference proteome</keyword>